<dbReference type="Proteomes" id="UP000267289">
    <property type="component" value="Unassembled WGS sequence"/>
</dbReference>
<gene>
    <name evidence="1" type="ORF">LAUMK13_00885</name>
</gene>
<protein>
    <submittedName>
        <fullName evidence="1">Uncharacterized protein</fullName>
    </submittedName>
</protein>
<reference evidence="1 2" key="1">
    <citation type="submission" date="2018-09" db="EMBL/GenBank/DDBJ databases">
        <authorList>
            <person name="Tagini F."/>
        </authorList>
    </citation>
    <scope>NUCLEOTIDE SEQUENCE [LARGE SCALE GENOMIC DNA]</scope>
    <source>
        <strain evidence="1 2">MK13</strain>
    </source>
</reference>
<organism evidence="1 2">
    <name type="scientific">Mycobacterium innocens</name>
    <dbReference type="NCBI Taxonomy" id="2341083"/>
    <lineage>
        <taxon>Bacteria</taxon>
        <taxon>Bacillati</taxon>
        <taxon>Actinomycetota</taxon>
        <taxon>Actinomycetes</taxon>
        <taxon>Mycobacteriales</taxon>
        <taxon>Mycobacteriaceae</taxon>
        <taxon>Mycobacterium</taxon>
    </lineage>
</organism>
<evidence type="ECO:0000313" key="1">
    <source>
        <dbReference type="EMBL" id="VBA35770.1"/>
    </source>
</evidence>
<dbReference type="AlphaFoldDB" id="A0A498PUI3"/>
<dbReference type="EMBL" id="UPHQ01000036">
    <property type="protein sequence ID" value="VBA35770.1"/>
    <property type="molecule type" value="Genomic_DNA"/>
</dbReference>
<proteinExistence type="predicted"/>
<sequence>MDHPYERRDASPGVSARQIGVVVLQPDSHGVVAVETQSGSISCLVQRDWVACETPLTNWPLHDDGTPYHSVVGYADGSVAWVDGQMGDVPRTRLDDREHRALGWTIVAVEDGVRFINDETGHGICVTTRRAHGF</sequence>
<keyword evidence="2" id="KW-1185">Reference proteome</keyword>
<accession>A0A498PUI3</accession>
<evidence type="ECO:0000313" key="2">
    <source>
        <dbReference type="Proteomes" id="UP000267289"/>
    </source>
</evidence>
<name>A0A498PUI3_9MYCO</name>